<protein>
    <recommendedName>
        <fullName evidence="3">Helicase-associated domain-containing protein</fullName>
    </recommendedName>
</protein>
<dbReference type="OMA" id="HNIRQNT"/>
<dbReference type="HOGENOM" id="CLU_649735_0_0_1"/>
<dbReference type="PaxDb" id="35128-Thaps5339"/>
<dbReference type="PANTHER" id="PTHR37066:SF1">
    <property type="entry name" value="LNS2_PITP DOMAIN-CONTAINING PROTEIN"/>
    <property type="match status" value="1"/>
</dbReference>
<dbReference type="STRING" id="35128.B8C2M9"/>
<name>B8C2M9_THAPS</name>
<dbReference type="GeneID" id="7449621"/>
<evidence type="ECO:0000313" key="1">
    <source>
        <dbReference type="EMBL" id="EED92415.1"/>
    </source>
</evidence>
<keyword evidence="2" id="KW-1185">Reference proteome</keyword>
<dbReference type="AlphaFoldDB" id="B8C2M9"/>
<dbReference type="EMBL" id="CM000642">
    <property type="protein sequence ID" value="EED92415.1"/>
    <property type="molecule type" value="Genomic_DNA"/>
</dbReference>
<gene>
    <name evidence="1" type="ORF">THAPSDRAFT_5339</name>
</gene>
<accession>B8C2M9</accession>
<dbReference type="eggNOG" id="ENOG502S0TY">
    <property type="taxonomic scope" value="Eukaryota"/>
</dbReference>
<dbReference type="Proteomes" id="UP000001449">
    <property type="component" value="Chromosome 5"/>
</dbReference>
<organism evidence="1 2">
    <name type="scientific">Thalassiosira pseudonana</name>
    <name type="common">Marine diatom</name>
    <name type="synonym">Cyclotella nana</name>
    <dbReference type="NCBI Taxonomy" id="35128"/>
    <lineage>
        <taxon>Eukaryota</taxon>
        <taxon>Sar</taxon>
        <taxon>Stramenopiles</taxon>
        <taxon>Ochrophyta</taxon>
        <taxon>Bacillariophyta</taxon>
        <taxon>Coscinodiscophyceae</taxon>
        <taxon>Thalassiosirophycidae</taxon>
        <taxon>Thalassiosirales</taxon>
        <taxon>Thalassiosiraceae</taxon>
        <taxon>Thalassiosira</taxon>
    </lineage>
</organism>
<dbReference type="PANTHER" id="PTHR37066">
    <property type="entry name" value="HELICASE-ASSOCIATED"/>
    <property type="match status" value="1"/>
</dbReference>
<sequence>MALPRKPYRLRKSISFAVGLVYFFNAVPLTKSFTMWLVSSHGVSCRSSIGCKQRVHTAPSSSEDIANTMQDSKSYNEVDLTYNSALQVLTAYHTIHGDLVIPRKFVVPATDEYPREWHGTKPARRIYNMRWWALHVAQNSDRVAQLNKLDFIWGRLQSEWSLFMESLVYYYSIYGDVLVPVSFIVPREDDWPKACWDFPLGDFAHRIRFRNDFVTGKNAHERRSQLDGLGYVWDVNEYKYMKFFRALKIFDKLEKKRTVQSTTSREFSTIRVPSKFVVPSGHENGWPEDLWDYQLGAKTMAVRQKQLYVKNHPDRKRQLEEIGFRWSGNATLGWLDVVHAAAIYSQMHGRVLNVPFDFVVPEPPRAQESWPWPEQLWGLRLGQRLKDVRLKGSYIKGKDGPTRVAQLEALGFVWSPKRGRRQR</sequence>
<dbReference type="RefSeq" id="XP_002290663.1">
    <property type="nucleotide sequence ID" value="XM_002290627.1"/>
</dbReference>
<evidence type="ECO:0000313" key="2">
    <source>
        <dbReference type="Proteomes" id="UP000001449"/>
    </source>
</evidence>
<reference evidence="1 2" key="2">
    <citation type="journal article" date="2008" name="Nature">
        <title>The Phaeodactylum genome reveals the evolutionary history of diatom genomes.</title>
        <authorList>
            <person name="Bowler C."/>
            <person name="Allen A.E."/>
            <person name="Badger J.H."/>
            <person name="Grimwood J."/>
            <person name="Jabbari K."/>
            <person name="Kuo A."/>
            <person name="Maheswari U."/>
            <person name="Martens C."/>
            <person name="Maumus F."/>
            <person name="Otillar R.P."/>
            <person name="Rayko E."/>
            <person name="Salamov A."/>
            <person name="Vandepoele K."/>
            <person name="Beszteri B."/>
            <person name="Gruber A."/>
            <person name="Heijde M."/>
            <person name="Katinka M."/>
            <person name="Mock T."/>
            <person name="Valentin K."/>
            <person name="Verret F."/>
            <person name="Berges J.A."/>
            <person name="Brownlee C."/>
            <person name="Cadoret J.P."/>
            <person name="Chiovitti A."/>
            <person name="Choi C.J."/>
            <person name="Coesel S."/>
            <person name="De Martino A."/>
            <person name="Detter J.C."/>
            <person name="Durkin C."/>
            <person name="Falciatore A."/>
            <person name="Fournet J."/>
            <person name="Haruta M."/>
            <person name="Huysman M.J."/>
            <person name="Jenkins B.D."/>
            <person name="Jiroutova K."/>
            <person name="Jorgensen R.E."/>
            <person name="Joubert Y."/>
            <person name="Kaplan A."/>
            <person name="Kroger N."/>
            <person name="Kroth P.G."/>
            <person name="La Roche J."/>
            <person name="Lindquist E."/>
            <person name="Lommer M."/>
            <person name="Martin-Jezequel V."/>
            <person name="Lopez P.J."/>
            <person name="Lucas S."/>
            <person name="Mangogna M."/>
            <person name="McGinnis K."/>
            <person name="Medlin L.K."/>
            <person name="Montsant A."/>
            <person name="Oudot-Le Secq M.P."/>
            <person name="Napoli C."/>
            <person name="Obornik M."/>
            <person name="Parker M.S."/>
            <person name="Petit J.L."/>
            <person name="Porcel B.M."/>
            <person name="Poulsen N."/>
            <person name="Robison M."/>
            <person name="Rychlewski L."/>
            <person name="Rynearson T.A."/>
            <person name="Schmutz J."/>
            <person name="Shapiro H."/>
            <person name="Siaut M."/>
            <person name="Stanley M."/>
            <person name="Sussman M.R."/>
            <person name="Taylor A.R."/>
            <person name="Vardi A."/>
            <person name="von Dassow P."/>
            <person name="Vyverman W."/>
            <person name="Willis A."/>
            <person name="Wyrwicz L.S."/>
            <person name="Rokhsar D.S."/>
            <person name="Weissenbach J."/>
            <person name="Armbrust E.V."/>
            <person name="Green B.R."/>
            <person name="Van de Peer Y."/>
            <person name="Grigoriev I.V."/>
        </authorList>
    </citation>
    <scope>NUCLEOTIDE SEQUENCE [LARGE SCALE GENOMIC DNA]</scope>
    <source>
        <strain evidence="1 2">CCMP1335</strain>
    </source>
</reference>
<evidence type="ECO:0008006" key="3">
    <source>
        <dbReference type="Google" id="ProtNLM"/>
    </source>
</evidence>
<dbReference type="KEGG" id="tps:THAPSDRAFT_5339"/>
<reference evidence="1 2" key="1">
    <citation type="journal article" date="2004" name="Science">
        <title>The genome of the diatom Thalassiosira pseudonana: ecology, evolution, and metabolism.</title>
        <authorList>
            <person name="Armbrust E.V."/>
            <person name="Berges J.A."/>
            <person name="Bowler C."/>
            <person name="Green B.R."/>
            <person name="Martinez D."/>
            <person name="Putnam N.H."/>
            <person name="Zhou S."/>
            <person name="Allen A.E."/>
            <person name="Apt K.E."/>
            <person name="Bechner M."/>
            <person name="Brzezinski M.A."/>
            <person name="Chaal B.K."/>
            <person name="Chiovitti A."/>
            <person name="Davis A.K."/>
            <person name="Demarest M.S."/>
            <person name="Detter J.C."/>
            <person name="Glavina T."/>
            <person name="Goodstein D."/>
            <person name="Hadi M.Z."/>
            <person name="Hellsten U."/>
            <person name="Hildebrand M."/>
            <person name="Jenkins B.D."/>
            <person name="Jurka J."/>
            <person name="Kapitonov V.V."/>
            <person name="Kroger N."/>
            <person name="Lau W.W."/>
            <person name="Lane T.W."/>
            <person name="Larimer F.W."/>
            <person name="Lippmeier J.C."/>
            <person name="Lucas S."/>
            <person name="Medina M."/>
            <person name="Montsant A."/>
            <person name="Obornik M."/>
            <person name="Parker M.S."/>
            <person name="Palenik B."/>
            <person name="Pazour G.J."/>
            <person name="Richardson P.M."/>
            <person name="Rynearson T.A."/>
            <person name="Saito M.A."/>
            <person name="Schwartz D.C."/>
            <person name="Thamatrakoln K."/>
            <person name="Valentin K."/>
            <person name="Vardi A."/>
            <person name="Wilkerson F.P."/>
            <person name="Rokhsar D.S."/>
        </authorList>
    </citation>
    <scope>NUCLEOTIDE SEQUENCE [LARGE SCALE GENOMIC DNA]</scope>
    <source>
        <strain evidence="1 2">CCMP1335</strain>
    </source>
</reference>
<dbReference type="InParanoid" id="B8C2M9"/>
<proteinExistence type="predicted"/>